<dbReference type="InterPro" id="IPR017439">
    <property type="entry name" value="Amidohydrolase"/>
</dbReference>
<evidence type="ECO:0000313" key="4">
    <source>
        <dbReference type="Proteomes" id="UP000683000"/>
    </source>
</evidence>
<dbReference type="CDD" id="cd05672">
    <property type="entry name" value="M20_ACY1L2-like"/>
    <property type="match status" value="1"/>
</dbReference>
<dbReference type="FunFam" id="3.30.70.360:FF:000004">
    <property type="entry name" value="Peptidase M20 domain-containing protein 2"/>
    <property type="match status" value="1"/>
</dbReference>
<dbReference type="Pfam" id="PF01546">
    <property type="entry name" value="Peptidase_M20"/>
    <property type="match status" value="1"/>
</dbReference>
<dbReference type="GO" id="GO:0016805">
    <property type="term" value="F:dipeptidase activity"/>
    <property type="evidence" value="ECO:0007669"/>
    <property type="project" value="TreeGrafter"/>
</dbReference>
<dbReference type="Pfam" id="PF07687">
    <property type="entry name" value="M20_dimer"/>
    <property type="match status" value="1"/>
</dbReference>
<dbReference type="SUPFAM" id="SSF53187">
    <property type="entry name" value="Zn-dependent exopeptidases"/>
    <property type="match status" value="1"/>
</dbReference>
<evidence type="ECO:0000259" key="2">
    <source>
        <dbReference type="Pfam" id="PF07687"/>
    </source>
</evidence>
<dbReference type="AlphaFoldDB" id="A0A8I2Z0S9"/>
<dbReference type="Gene3D" id="3.30.70.360">
    <property type="match status" value="1"/>
</dbReference>
<name>A0A8I2Z0S9_9AGAM</name>
<comment type="caution">
    <text evidence="3">The sequence shown here is derived from an EMBL/GenBank/DDBJ whole genome shotgun (WGS) entry which is preliminary data.</text>
</comment>
<dbReference type="Proteomes" id="UP000683000">
    <property type="component" value="Unassembled WGS sequence"/>
</dbReference>
<feature type="domain" description="Peptidase M20 dimerisation" evidence="2">
    <location>
        <begin position="272"/>
        <end position="357"/>
    </location>
</feature>
<dbReference type="OrthoDB" id="6119954at2759"/>
<sequence length="521" mass="57209">MHVPPLDDHGHNCCFPLKRFLTPNPHPPPTTNPTNDLVNRTVERAGTDVNNITADYDDIPISFESCCDFHSSPTKQGLDLPPTYSGSLLQFDIKYDFMTTIVTTIDTIDSALRSLSLSIHDHPELTFEEHYAHDTLTEFMESHGFLVTRHYLGLQTAWRAEFTHGKGGRTIGVNAEMDALPLIGHACGHNLIAASGVGVAVAIKSALLAHNVSGKVVLLGTPAEEGGAGKITLLERGGYDGMHACLMCHPSAGSPNSSSTGSCLAMQPIDTEFFGHSAHAGNAPWEGANALDAAFLAYSNVSVLRQQIKPNHRVTGIIQGCKGAANVIPDYAQMHWLLRAPDRDQLQRLRERVEACFSGAVIATGCRLKITQGKPYYDLRQNAALGRYFSQTMGNRFGMCTRQVPFGASTDFGNVSYEMPSLHPSFAIPTQPHGGNHTPAFAISARSIEAHKVCMTVTKGLAWTGFLVLADDQFYTEYLRKPGLWMVLFRVQSVVYKVYYWGCLREKRFYPNGNDFMTRAD</sequence>
<protein>
    <submittedName>
        <fullName evidence="3">Amidohydrolase</fullName>
    </submittedName>
</protein>
<proteinExistence type="inferred from homology"/>
<dbReference type="InterPro" id="IPR011650">
    <property type="entry name" value="Peptidase_M20_dimer"/>
</dbReference>
<dbReference type="InterPro" id="IPR002933">
    <property type="entry name" value="Peptidase_M20"/>
</dbReference>
<comment type="similarity">
    <text evidence="1">Belongs to the peptidase M20A family.</text>
</comment>
<dbReference type="PANTHER" id="PTHR30575">
    <property type="entry name" value="PEPTIDASE M20"/>
    <property type="match status" value="1"/>
</dbReference>
<accession>A0A8I2Z0S9</accession>
<dbReference type="InterPro" id="IPR052030">
    <property type="entry name" value="Peptidase_M20/M20A_hydrolases"/>
</dbReference>
<reference evidence="3" key="1">
    <citation type="submission" date="2021-03" db="EMBL/GenBank/DDBJ databases">
        <title>Evolutionary innovations through gain and loss of genes in the ectomycorrhizal Boletales.</title>
        <authorList>
            <person name="Wu G."/>
            <person name="Miyauchi S."/>
            <person name="Morin E."/>
            <person name="Yang Z.-L."/>
            <person name="Xu J."/>
            <person name="Martin F.M."/>
        </authorList>
    </citation>
    <scope>NUCLEOTIDE SEQUENCE</scope>
    <source>
        <strain evidence="3">BR01</strain>
    </source>
</reference>
<dbReference type="SUPFAM" id="SSF55031">
    <property type="entry name" value="Bacterial exopeptidase dimerisation domain"/>
    <property type="match status" value="1"/>
</dbReference>
<dbReference type="PANTHER" id="PTHR30575:SF0">
    <property type="entry name" value="XAA-ARG DIPEPTIDASE"/>
    <property type="match status" value="1"/>
</dbReference>
<evidence type="ECO:0000313" key="3">
    <source>
        <dbReference type="EMBL" id="KAG6381660.1"/>
    </source>
</evidence>
<dbReference type="EMBL" id="JAGFBS010000001">
    <property type="protein sequence ID" value="KAG6381660.1"/>
    <property type="molecule type" value="Genomic_DNA"/>
</dbReference>
<dbReference type="NCBIfam" id="TIGR01891">
    <property type="entry name" value="amidohydrolases"/>
    <property type="match status" value="1"/>
</dbReference>
<dbReference type="Gene3D" id="3.40.630.10">
    <property type="entry name" value="Zn peptidases"/>
    <property type="match status" value="1"/>
</dbReference>
<keyword evidence="4" id="KW-1185">Reference proteome</keyword>
<dbReference type="InterPro" id="IPR036264">
    <property type="entry name" value="Bact_exopeptidase_dim_dom"/>
</dbReference>
<evidence type="ECO:0000256" key="1">
    <source>
        <dbReference type="ARBA" id="ARBA00006247"/>
    </source>
</evidence>
<keyword evidence="3" id="KW-0378">Hydrolase</keyword>
<gene>
    <name evidence="3" type="ORF">JVT61DRAFT_260</name>
</gene>
<organism evidence="3 4">
    <name type="scientific">Boletus reticuloceps</name>
    <dbReference type="NCBI Taxonomy" id="495285"/>
    <lineage>
        <taxon>Eukaryota</taxon>
        <taxon>Fungi</taxon>
        <taxon>Dikarya</taxon>
        <taxon>Basidiomycota</taxon>
        <taxon>Agaricomycotina</taxon>
        <taxon>Agaricomycetes</taxon>
        <taxon>Agaricomycetidae</taxon>
        <taxon>Boletales</taxon>
        <taxon>Boletineae</taxon>
        <taxon>Boletaceae</taxon>
        <taxon>Boletoideae</taxon>
        <taxon>Boletus</taxon>
    </lineage>
</organism>